<dbReference type="InterPro" id="IPR003660">
    <property type="entry name" value="HAMP_dom"/>
</dbReference>
<feature type="compositionally biased region" description="Low complexity" evidence="11">
    <location>
        <begin position="413"/>
        <end position="422"/>
    </location>
</feature>
<dbReference type="InterPro" id="IPR036890">
    <property type="entry name" value="HATPase_C_sf"/>
</dbReference>
<evidence type="ECO:0000313" key="17">
    <source>
        <dbReference type="EMBL" id="CAB4920279.1"/>
    </source>
</evidence>
<keyword evidence="5" id="KW-0808">Transferase</keyword>
<dbReference type="PRINTS" id="PR00344">
    <property type="entry name" value="BCTRLSENSOR"/>
</dbReference>
<keyword evidence="10 12" id="KW-0472">Membrane</keyword>
<keyword evidence="9" id="KW-0902">Two-component regulatory system</keyword>
<dbReference type="Gene3D" id="3.30.565.10">
    <property type="entry name" value="Histidine kinase-like ATPase, C-terminal domain"/>
    <property type="match status" value="1"/>
</dbReference>
<dbReference type="CDD" id="cd06225">
    <property type="entry name" value="HAMP"/>
    <property type="match status" value="1"/>
</dbReference>
<dbReference type="EMBL" id="CAFBOS010000072">
    <property type="protein sequence ID" value="CAB4995964.1"/>
    <property type="molecule type" value="Genomic_DNA"/>
</dbReference>
<evidence type="ECO:0000256" key="4">
    <source>
        <dbReference type="ARBA" id="ARBA00022553"/>
    </source>
</evidence>
<dbReference type="EC" id="2.7.13.3" evidence="3"/>
<evidence type="ECO:0000256" key="10">
    <source>
        <dbReference type="ARBA" id="ARBA00023136"/>
    </source>
</evidence>
<dbReference type="EMBL" id="CAFBMH010000087">
    <property type="protein sequence ID" value="CAB4920279.1"/>
    <property type="molecule type" value="Genomic_DNA"/>
</dbReference>
<protein>
    <recommendedName>
        <fullName evidence="3">histidine kinase</fullName>
        <ecNumber evidence="3">2.7.13.3</ecNumber>
    </recommendedName>
</protein>
<name>A0A6J7HVG4_9ZZZZ</name>
<evidence type="ECO:0000256" key="1">
    <source>
        <dbReference type="ARBA" id="ARBA00000085"/>
    </source>
</evidence>
<evidence type="ECO:0000313" key="16">
    <source>
        <dbReference type="EMBL" id="CAB4834257.1"/>
    </source>
</evidence>
<dbReference type="SUPFAM" id="SSF55874">
    <property type="entry name" value="ATPase domain of HSP90 chaperone/DNA topoisomerase II/histidine kinase"/>
    <property type="match status" value="1"/>
</dbReference>
<dbReference type="SMART" id="SM00304">
    <property type="entry name" value="HAMP"/>
    <property type="match status" value="1"/>
</dbReference>
<sequence>MTSSSKSFVERLPPWMGSIRVRLTVLYSVVLFGLAGFVVLGIYAGVSRTLHDQRPITRSEPTLIRLNGGPPQLVEFVEMEDFTAAVQTEANTRALEKLREYSFTALGLLFVASLGVGYLVAGRVLRPIGRITNVARDIQATDLSRRIDMRGPNDELHQLADTFDAMLARLDGAFESQRRFIHEASHELRNPLAVIRTNLEVVLSDPDANADDLREVGIVVRRTAERMSTLVDDLLLYARREAPASRAGLIDVASLVGEAGVDFRATAETNGLHIDCVAVPGLWVNADATGIRQALANLLANAIRHAPSGTAVRLAAGREGGWVWVAVEDHGPGIAPEDQVRVWQRFWRGDRRRAREEGRSGLGLSIVRQIVARHHGRVQLVSELGKGSTFVLWFPAVEPPPPDTGPVPILADSSTLSSASGS</sequence>
<evidence type="ECO:0000256" key="7">
    <source>
        <dbReference type="ARBA" id="ARBA00022777"/>
    </source>
</evidence>
<evidence type="ECO:0000313" key="15">
    <source>
        <dbReference type="EMBL" id="CAB4756077.1"/>
    </source>
</evidence>
<keyword evidence="6 12" id="KW-0812">Transmembrane</keyword>
<feature type="domain" description="Histidine kinase" evidence="13">
    <location>
        <begin position="183"/>
        <end position="398"/>
    </location>
</feature>
<dbReference type="GO" id="GO:0005886">
    <property type="term" value="C:plasma membrane"/>
    <property type="evidence" value="ECO:0007669"/>
    <property type="project" value="TreeGrafter"/>
</dbReference>
<evidence type="ECO:0000256" key="3">
    <source>
        <dbReference type="ARBA" id="ARBA00012438"/>
    </source>
</evidence>
<dbReference type="FunFam" id="3.30.565.10:FF:000006">
    <property type="entry name" value="Sensor histidine kinase WalK"/>
    <property type="match status" value="1"/>
</dbReference>
<accession>A0A6J7HVG4</accession>
<evidence type="ECO:0000256" key="5">
    <source>
        <dbReference type="ARBA" id="ARBA00022679"/>
    </source>
</evidence>
<feature type="domain" description="HAMP" evidence="14">
    <location>
        <begin position="122"/>
        <end position="175"/>
    </location>
</feature>
<dbReference type="InterPro" id="IPR004358">
    <property type="entry name" value="Sig_transdc_His_kin-like_C"/>
</dbReference>
<dbReference type="SMART" id="SM00387">
    <property type="entry name" value="HATPase_c"/>
    <property type="match status" value="1"/>
</dbReference>
<feature type="transmembrane region" description="Helical" evidence="12">
    <location>
        <begin position="101"/>
        <end position="121"/>
    </location>
</feature>
<proteinExistence type="predicted"/>
<dbReference type="PANTHER" id="PTHR45436:SF5">
    <property type="entry name" value="SENSOR HISTIDINE KINASE TRCS"/>
    <property type="match status" value="1"/>
</dbReference>
<dbReference type="InterPro" id="IPR050428">
    <property type="entry name" value="TCS_sensor_his_kinase"/>
</dbReference>
<evidence type="ECO:0000256" key="9">
    <source>
        <dbReference type="ARBA" id="ARBA00023012"/>
    </source>
</evidence>
<dbReference type="Gene3D" id="1.10.287.130">
    <property type="match status" value="1"/>
</dbReference>
<comment type="subcellular location">
    <subcellularLocation>
        <location evidence="2">Membrane</location>
    </subcellularLocation>
</comment>
<dbReference type="InterPro" id="IPR003661">
    <property type="entry name" value="HisK_dim/P_dom"/>
</dbReference>
<dbReference type="CDD" id="cd00082">
    <property type="entry name" value="HisKA"/>
    <property type="match status" value="1"/>
</dbReference>
<dbReference type="CDD" id="cd00075">
    <property type="entry name" value="HATPase"/>
    <property type="match status" value="1"/>
</dbReference>
<evidence type="ECO:0000259" key="14">
    <source>
        <dbReference type="PROSITE" id="PS50885"/>
    </source>
</evidence>
<dbReference type="Pfam" id="PF00512">
    <property type="entry name" value="HisKA"/>
    <property type="match status" value="1"/>
</dbReference>
<dbReference type="Gene3D" id="6.10.340.10">
    <property type="match status" value="1"/>
</dbReference>
<dbReference type="EMBL" id="CAEZYR010000084">
    <property type="protein sequence ID" value="CAB4756077.1"/>
    <property type="molecule type" value="Genomic_DNA"/>
</dbReference>
<dbReference type="Pfam" id="PF00672">
    <property type="entry name" value="HAMP"/>
    <property type="match status" value="1"/>
</dbReference>
<evidence type="ECO:0000313" key="18">
    <source>
        <dbReference type="EMBL" id="CAB4995964.1"/>
    </source>
</evidence>
<dbReference type="SUPFAM" id="SSF158472">
    <property type="entry name" value="HAMP domain-like"/>
    <property type="match status" value="1"/>
</dbReference>
<dbReference type="InterPro" id="IPR005467">
    <property type="entry name" value="His_kinase_dom"/>
</dbReference>
<dbReference type="AlphaFoldDB" id="A0A6J7HVG4"/>
<dbReference type="InterPro" id="IPR003594">
    <property type="entry name" value="HATPase_dom"/>
</dbReference>
<dbReference type="PANTHER" id="PTHR45436">
    <property type="entry name" value="SENSOR HISTIDINE KINASE YKOH"/>
    <property type="match status" value="1"/>
</dbReference>
<evidence type="ECO:0000256" key="6">
    <source>
        <dbReference type="ARBA" id="ARBA00022692"/>
    </source>
</evidence>
<comment type="catalytic activity">
    <reaction evidence="1">
        <text>ATP + protein L-histidine = ADP + protein N-phospho-L-histidine.</text>
        <dbReference type="EC" id="2.7.13.3"/>
    </reaction>
</comment>
<evidence type="ECO:0000256" key="12">
    <source>
        <dbReference type="SAM" id="Phobius"/>
    </source>
</evidence>
<feature type="region of interest" description="Disordered" evidence="11">
    <location>
        <begin position="403"/>
        <end position="422"/>
    </location>
</feature>
<dbReference type="Pfam" id="PF02518">
    <property type="entry name" value="HATPase_c"/>
    <property type="match status" value="1"/>
</dbReference>
<evidence type="ECO:0000259" key="13">
    <source>
        <dbReference type="PROSITE" id="PS50109"/>
    </source>
</evidence>
<dbReference type="GO" id="GO:0000155">
    <property type="term" value="F:phosphorelay sensor kinase activity"/>
    <property type="evidence" value="ECO:0007669"/>
    <property type="project" value="InterPro"/>
</dbReference>
<keyword evidence="7" id="KW-0418">Kinase</keyword>
<reference evidence="17" key="1">
    <citation type="submission" date="2020-05" db="EMBL/GenBank/DDBJ databases">
        <authorList>
            <person name="Chiriac C."/>
            <person name="Salcher M."/>
            <person name="Ghai R."/>
            <person name="Kavagutti S V."/>
        </authorList>
    </citation>
    <scope>NUCLEOTIDE SEQUENCE</scope>
</reference>
<keyword evidence="4" id="KW-0597">Phosphoprotein</keyword>
<dbReference type="InterPro" id="IPR036097">
    <property type="entry name" value="HisK_dim/P_sf"/>
</dbReference>
<dbReference type="PROSITE" id="PS50109">
    <property type="entry name" value="HIS_KIN"/>
    <property type="match status" value="1"/>
</dbReference>
<evidence type="ECO:0000256" key="2">
    <source>
        <dbReference type="ARBA" id="ARBA00004370"/>
    </source>
</evidence>
<feature type="transmembrane region" description="Helical" evidence="12">
    <location>
        <begin position="21"/>
        <end position="44"/>
    </location>
</feature>
<organism evidence="17">
    <name type="scientific">freshwater metagenome</name>
    <dbReference type="NCBI Taxonomy" id="449393"/>
    <lineage>
        <taxon>unclassified sequences</taxon>
        <taxon>metagenomes</taxon>
        <taxon>ecological metagenomes</taxon>
    </lineage>
</organism>
<evidence type="ECO:0000256" key="11">
    <source>
        <dbReference type="SAM" id="MobiDB-lite"/>
    </source>
</evidence>
<keyword evidence="8 12" id="KW-1133">Transmembrane helix</keyword>
<dbReference type="PROSITE" id="PS50885">
    <property type="entry name" value="HAMP"/>
    <property type="match status" value="1"/>
</dbReference>
<dbReference type="SUPFAM" id="SSF47384">
    <property type="entry name" value="Homodimeric domain of signal transducing histidine kinase"/>
    <property type="match status" value="1"/>
</dbReference>
<dbReference type="EMBL" id="CAFABA010000092">
    <property type="protein sequence ID" value="CAB4834257.1"/>
    <property type="molecule type" value="Genomic_DNA"/>
</dbReference>
<evidence type="ECO:0000256" key="8">
    <source>
        <dbReference type="ARBA" id="ARBA00022989"/>
    </source>
</evidence>
<dbReference type="SMART" id="SM00388">
    <property type="entry name" value="HisKA"/>
    <property type="match status" value="1"/>
</dbReference>
<gene>
    <name evidence="15" type="ORF">UFOPK2754_02112</name>
    <name evidence="16" type="ORF">UFOPK3139_02026</name>
    <name evidence="17" type="ORF">UFOPK3543_02041</name>
    <name evidence="18" type="ORF">UFOPK3967_01327</name>
</gene>